<dbReference type="InterPro" id="IPR001915">
    <property type="entry name" value="Peptidase_M48"/>
</dbReference>
<evidence type="ECO:0000259" key="8">
    <source>
        <dbReference type="Pfam" id="PF01435"/>
    </source>
</evidence>
<accession>A0A846N0C6</accession>
<dbReference type="EMBL" id="JAASRM010000001">
    <property type="protein sequence ID" value="NIK89394.1"/>
    <property type="molecule type" value="Genomic_DNA"/>
</dbReference>
<keyword evidence="6" id="KW-0482">Metalloprotease</keyword>
<dbReference type="GO" id="GO:0046872">
    <property type="term" value="F:metal ion binding"/>
    <property type="evidence" value="ECO:0007669"/>
    <property type="project" value="UniProtKB-KW"/>
</dbReference>
<name>A0A846N0C6_9PROT</name>
<keyword evidence="5" id="KW-0862">Zinc</keyword>
<keyword evidence="7" id="KW-0732">Signal</keyword>
<dbReference type="PANTHER" id="PTHR22726">
    <property type="entry name" value="METALLOENDOPEPTIDASE OMA1"/>
    <property type="match status" value="1"/>
</dbReference>
<reference evidence="9 10" key="1">
    <citation type="submission" date="2020-03" db="EMBL/GenBank/DDBJ databases">
        <title>Genomic Encyclopedia of Type Strains, Phase IV (KMG-IV): sequencing the most valuable type-strain genomes for metagenomic binning, comparative biology and taxonomic classification.</title>
        <authorList>
            <person name="Goeker M."/>
        </authorList>
    </citation>
    <scope>NUCLEOTIDE SEQUENCE [LARGE SCALE GENOMIC DNA]</scope>
    <source>
        <strain evidence="9 10">DSM 19867</strain>
    </source>
</reference>
<dbReference type="RefSeq" id="WP_167083487.1">
    <property type="nucleotide sequence ID" value="NZ_BAAADC010000001.1"/>
</dbReference>
<dbReference type="Pfam" id="PF01435">
    <property type="entry name" value="Peptidase_M48"/>
    <property type="match status" value="1"/>
</dbReference>
<proteinExistence type="predicted"/>
<dbReference type="PANTHER" id="PTHR22726:SF1">
    <property type="entry name" value="METALLOENDOPEPTIDASE OMA1, MITOCHONDRIAL"/>
    <property type="match status" value="1"/>
</dbReference>
<evidence type="ECO:0000256" key="2">
    <source>
        <dbReference type="ARBA" id="ARBA00022670"/>
    </source>
</evidence>
<comment type="cofactor">
    <cofactor evidence="1">
        <name>Zn(2+)</name>
        <dbReference type="ChEBI" id="CHEBI:29105"/>
    </cofactor>
</comment>
<keyword evidence="3" id="KW-0479">Metal-binding</keyword>
<evidence type="ECO:0000256" key="6">
    <source>
        <dbReference type="ARBA" id="ARBA00023049"/>
    </source>
</evidence>
<protein>
    <submittedName>
        <fullName evidence="9">Putative Zn-dependent protease</fullName>
    </submittedName>
</protein>
<evidence type="ECO:0000313" key="10">
    <source>
        <dbReference type="Proteomes" id="UP000570514"/>
    </source>
</evidence>
<dbReference type="Gene3D" id="3.30.2010.10">
    <property type="entry name" value="Metalloproteases ('zincins'), catalytic domain"/>
    <property type="match status" value="1"/>
</dbReference>
<evidence type="ECO:0000313" key="9">
    <source>
        <dbReference type="EMBL" id="NIK89394.1"/>
    </source>
</evidence>
<dbReference type="Proteomes" id="UP000570514">
    <property type="component" value="Unassembled WGS sequence"/>
</dbReference>
<keyword evidence="4" id="KW-0378">Hydrolase</keyword>
<comment type="caution">
    <text evidence="9">The sequence shown here is derived from an EMBL/GenBank/DDBJ whole genome shotgun (WGS) entry which is preliminary data.</text>
</comment>
<dbReference type="CDD" id="cd07324">
    <property type="entry name" value="M48C_Oma1-like"/>
    <property type="match status" value="1"/>
</dbReference>
<keyword evidence="10" id="KW-1185">Reference proteome</keyword>
<evidence type="ECO:0000256" key="1">
    <source>
        <dbReference type="ARBA" id="ARBA00001947"/>
    </source>
</evidence>
<feature type="signal peptide" evidence="7">
    <location>
        <begin position="1"/>
        <end position="18"/>
    </location>
</feature>
<evidence type="ECO:0000256" key="5">
    <source>
        <dbReference type="ARBA" id="ARBA00022833"/>
    </source>
</evidence>
<dbReference type="GO" id="GO:0016020">
    <property type="term" value="C:membrane"/>
    <property type="evidence" value="ECO:0007669"/>
    <property type="project" value="TreeGrafter"/>
</dbReference>
<feature type="domain" description="Peptidase M48" evidence="8">
    <location>
        <begin position="36"/>
        <end position="223"/>
    </location>
</feature>
<dbReference type="AlphaFoldDB" id="A0A846N0C6"/>
<evidence type="ECO:0000256" key="4">
    <source>
        <dbReference type="ARBA" id="ARBA00022801"/>
    </source>
</evidence>
<dbReference type="SUPFAM" id="SSF48452">
    <property type="entry name" value="TPR-like"/>
    <property type="match status" value="1"/>
</dbReference>
<sequence length="448" mass="48937">MSGRLLSFCAGFFGAAWAVFGPAAAQGISLVQDTETERLIRSYEEPILKVAGIDPQAVKMYLVNDPSLNAFVAEGQNIFVNTGLFINLKTPNEMIGVFAHETGHMAGGHLTRGSEAMAKAEIPMLLSMLLGIGAAIAGAGQAGMVLMGMGQSVAAAQFFAFSRAQEATADQMGQKYLRAIHLSGMGMVNVFERMANEEAMMVKNPEQFATSHPASRDRVTNLRLIAEASPYRDVPDSPQAVHAYEMVKAKLIGYTLPVQDVMYRYPVTNTSPQARYARAIVYMRSPDLPKALSETNSLIKDEPKNPYFYEVLGQIYVSMSQPMKGVVPYQKSVDLLPDAPELRVALAAAQIATGQKAMEEKAVANLKIAVQQDTDNPFAWYELAQAYSDLGNTAMADLSTSERYYSVGDIRKAAVFALRARQKLQNGTPDWERANDILAIAQSQLRRN</sequence>
<evidence type="ECO:0000256" key="7">
    <source>
        <dbReference type="SAM" id="SignalP"/>
    </source>
</evidence>
<dbReference type="Gene3D" id="1.25.40.10">
    <property type="entry name" value="Tetratricopeptide repeat domain"/>
    <property type="match status" value="1"/>
</dbReference>
<dbReference type="GO" id="GO:0051603">
    <property type="term" value="P:proteolysis involved in protein catabolic process"/>
    <property type="evidence" value="ECO:0007669"/>
    <property type="project" value="TreeGrafter"/>
</dbReference>
<evidence type="ECO:0000256" key="3">
    <source>
        <dbReference type="ARBA" id="ARBA00022723"/>
    </source>
</evidence>
<gene>
    <name evidence="9" type="ORF">FHS83_002712</name>
</gene>
<dbReference type="GO" id="GO:0004222">
    <property type="term" value="F:metalloendopeptidase activity"/>
    <property type="evidence" value="ECO:0007669"/>
    <property type="project" value="InterPro"/>
</dbReference>
<dbReference type="InterPro" id="IPR051156">
    <property type="entry name" value="Mito/Outer_Membr_Metalloprot"/>
</dbReference>
<feature type="chain" id="PRO_5032909558" evidence="7">
    <location>
        <begin position="19"/>
        <end position="448"/>
    </location>
</feature>
<keyword evidence="2 9" id="KW-0645">Protease</keyword>
<dbReference type="InterPro" id="IPR011990">
    <property type="entry name" value="TPR-like_helical_dom_sf"/>
</dbReference>
<organism evidence="9 10">
    <name type="scientific">Rhizomicrobium palustre</name>
    <dbReference type="NCBI Taxonomy" id="189966"/>
    <lineage>
        <taxon>Bacteria</taxon>
        <taxon>Pseudomonadati</taxon>
        <taxon>Pseudomonadota</taxon>
        <taxon>Alphaproteobacteria</taxon>
        <taxon>Micropepsales</taxon>
        <taxon>Micropepsaceae</taxon>
        <taxon>Rhizomicrobium</taxon>
    </lineage>
</organism>